<protein>
    <submittedName>
        <fullName evidence="1">Uncharacterized protein</fullName>
    </submittedName>
</protein>
<accession>A0A4Y2DHM2</accession>
<gene>
    <name evidence="1" type="ORF">AVEN_194045_1</name>
</gene>
<proteinExistence type="predicted"/>
<comment type="caution">
    <text evidence="1">The sequence shown here is derived from an EMBL/GenBank/DDBJ whole genome shotgun (WGS) entry which is preliminary data.</text>
</comment>
<keyword evidence="2" id="KW-1185">Reference proteome</keyword>
<reference evidence="1 2" key="1">
    <citation type="journal article" date="2019" name="Sci. Rep.">
        <title>Orb-weaving spider Araneus ventricosus genome elucidates the spidroin gene catalogue.</title>
        <authorList>
            <person name="Kono N."/>
            <person name="Nakamura H."/>
            <person name="Ohtoshi R."/>
            <person name="Moran D.A.P."/>
            <person name="Shinohara A."/>
            <person name="Yoshida Y."/>
            <person name="Fujiwara M."/>
            <person name="Mori M."/>
            <person name="Tomita M."/>
            <person name="Arakawa K."/>
        </authorList>
    </citation>
    <scope>NUCLEOTIDE SEQUENCE [LARGE SCALE GENOMIC DNA]</scope>
</reference>
<organism evidence="1 2">
    <name type="scientific">Araneus ventricosus</name>
    <name type="common">Orbweaver spider</name>
    <name type="synonym">Epeira ventricosa</name>
    <dbReference type="NCBI Taxonomy" id="182803"/>
    <lineage>
        <taxon>Eukaryota</taxon>
        <taxon>Metazoa</taxon>
        <taxon>Ecdysozoa</taxon>
        <taxon>Arthropoda</taxon>
        <taxon>Chelicerata</taxon>
        <taxon>Arachnida</taxon>
        <taxon>Araneae</taxon>
        <taxon>Araneomorphae</taxon>
        <taxon>Entelegynae</taxon>
        <taxon>Araneoidea</taxon>
        <taxon>Araneidae</taxon>
        <taxon>Araneus</taxon>
    </lineage>
</organism>
<sequence>MNRTTPEHPLSKLPHHTSARMLGPLGMIFRATGPIHDGSSVGSGFEHGTLRPQSFPFSFHLPLTRLALQNQGHLHISSLALPKTRSIPNEELFQSDILYEVHTVSLDRKRTRSKQLPVFINRVREVIPSI</sequence>
<name>A0A4Y2DHM2_ARAVE</name>
<evidence type="ECO:0000313" key="1">
    <source>
        <dbReference type="EMBL" id="GBM16303.1"/>
    </source>
</evidence>
<dbReference type="Proteomes" id="UP000499080">
    <property type="component" value="Unassembled WGS sequence"/>
</dbReference>
<dbReference type="AlphaFoldDB" id="A0A4Y2DHM2"/>
<evidence type="ECO:0000313" key="2">
    <source>
        <dbReference type="Proteomes" id="UP000499080"/>
    </source>
</evidence>
<dbReference type="EMBL" id="BGPR01000371">
    <property type="protein sequence ID" value="GBM16303.1"/>
    <property type="molecule type" value="Genomic_DNA"/>
</dbReference>